<accession>A0A0A3I2U9</accession>
<dbReference type="AlphaFoldDB" id="A0A0A3I2U9"/>
<evidence type="ECO:0000313" key="3">
    <source>
        <dbReference type="Proteomes" id="UP000030416"/>
    </source>
</evidence>
<reference evidence="2 3" key="1">
    <citation type="submission" date="2014-02" db="EMBL/GenBank/DDBJ databases">
        <title>Draft genome sequence of Lysinibacillus manganicus DSM 26584T.</title>
        <authorList>
            <person name="Zhang F."/>
            <person name="Wang G."/>
            <person name="Zhang L."/>
        </authorList>
    </citation>
    <scope>NUCLEOTIDE SEQUENCE [LARGE SCALE GENOMIC DNA]</scope>
    <source>
        <strain evidence="2 3">DSM 26584</strain>
    </source>
</reference>
<organism evidence="2 3">
    <name type="scientific">Ureibacillus manganicus DSM 26584</name>
    <dbReference type="NCBI Taxonomy" id="1384049"/>
    <lineage>
        <taxon>Bacteria</taxon>
        <taxon>Bacillati</taxon>
        <taxon>Bacillota</taxon>
        <taxon>Bacilli</taxon>
        <taxon>Bacillales</taxon>
        <taxon>Caryophanaceae</taxon>
        <taxon>Ureibacillus</taxon>
    </lineage>
</organism>
<dbReference type="eggNOG" id="ENOG503041Q">
    <property type="taxonomic scope" value="Bacteria"/>
</dbReference>
<dbReference type="EMBL" id="JPVN01000007">
    <property type="protein sequence ID" value="KGR79151.1"/>
    <property type="molecule type" value="Genomic_DNA"/>
</dbReference>
<keyword evidence="3" id="KW-1185">Reference proteome</keyword>
<evidence type="ECO:0000256" key="1">
    <source>
        <dbReference type="SAM" id="MobiDB-lite"/>
    </source>
</evidence>
<dbReference type="PROSITE" id="PS51257">
    <property type="entry name" value="PROKAR_LIPOPROTEIN"/>
    <property type="match status" value="1"/>
</dbReference>
<feature type="compositionally biased region" description="Polar residues" evidence="1">
    <location>
        <begin position="55"/>
        <end position="68"/>
    </location>
</feature>
<sequence length="214" mass="23795">MVRKSQSFNLLPFAFLIFSIVLIVGCGDQSLPFSPAKIANLNEESSDISMEEESTGVSQVNNVKQSTNRKQETLDQENKQVEQKPENNGIFGTWYIWIPGSATNYYDENTNEYATHEFTPGADAGQIILNENGTYQMSYGLWEDRTVRGKWYLSNPGEINGEPGEALILSNGSGGTDWAIAPSQDGSSLRLLQNSGTVWNDGSSLWLFDSELYR</sequence>
<feature type="compositionally biased region" description="Basic and acidic residues" evidence="1">
    <location>
        <begin position="69"/>
        <end position="83"/>
    </location>
</feature>
<feature type="compositionally biased region" description="Acidic residues" evidence="1">
    <location>
        <begin position="44"/>
        <end position="54"/>
    </location>
</feature>
<gene>
    <name evidence="2" type="ORF">CD29_07295</name>
</gene>
<protein>
    <submittedName>
        <fullName evidence="2">Uncharacterized protein</fullName>
    </submittedName>
</protein>
<evidence type="ECO:0000313" key="2">
    <source>
        <dbReference type="EMBL" id="KGR79151.1"/>
    </source>
</evidence>
<name>A0A0A3I2U9_9BACL</name>
<proteinExistence type="predicted"/>
<dbReference type="Proteomes" id="UP000030416">
    <property type="component" value="Unassembled WGS sequence"/>
</dbReference>
<comment type="caution">
    <text evidence="2">The sequence shown here is derived from an EMBL/GenBank/DDBJ whole genome shotgun (WGS) entry which is preliminary data.</text>
</comment>
<feature type="region of interest" description="Disordered" evidence="1">
    <location>
        <begin position="44"/>
        <end position="83"/>
    </location>
</feature>